<keyword evidence="1" id="KW-0813">Transport</keyword>
<dbReference type="FunFam" id="1.10.1000.11:FF:000003">
    <property type="entry name" value="Brefeldin A-inhibited guanine nucleotide-exchange protein 1"/>
    <property type="match status" value="1"/>
</dbReference>
<dbReference type="SUPFAM" id="SSF48371">
    <property type="entry name" value="ARM repeat"/>
    <property type="match status" value="1"/>
</dbReference>
<dbReference type="FunCoup" id="K1W6D8">
    <property type="interactions" value="411"/>
</dbReference>
<dbReference type="PROSITE" id="PS50190">
    <property type="entry name" value="SEC7"/>
    <property type="match status" value="1"/>
</dbReference>
<dbReference type="eggNOG" id="KOG0929">
    <property type="taxonomic scope" value="Eukaryota"/>
</dbReference>
<keyword evidence="3" id="KW-0653">Protein transport</keyword>
<dbReference type="GO" id="GO:0032012">
    <property type="term" value="P:regulation of ARF protein signal transduction"/>
    <property type="evidence" value="ECO:0007669"/>
    <property type="project" value="InterPro"/>
</dbReference>
<feature type="compositionally biased region" description="Pro residues" evidence="6">
    <location>
        <begin position="58"/>
        <end position="67"/>
    </location>
</feature>
<feature type="compositionally biased region" description="Basic and acidic residues" evidence="6">
    <location>
        <begin position="798"/>
        <end position="816"/>
    </location>
</feature>
<feature type="compositionally biased region" description="Polar residues" evidence="6">
    <location>
        <begin position="751"/>
        <end position="761"/>
    </location>
</feature>
<dbReference type="SMART" id="SM00222">
    <property type="entry name" value="Sec7"/>
    <property type="match status" value="1"/>
</dbReference>
<feature type="region of interest" description="Disordered" evidence="6">
    <location>
        <begin position="730"/>
        <end position="761"/>
    </location>
</feature>
<dbReference type="InterPro" id="IPR046455">
    <property type="entry name" value="Sec7/BIG1-like_C"/>
</dbReference>
<dbReference type="EMBL" id="AMBO01000412">
    <property type="protein sequence ID" value="EKC97348.1"/>
    <property type="molecule type" value="Genomic_DNA"/>
</dbReference>
<dbReference type="Pfam" id="PF16213">
    <property type="entry name" value="DCB"/>
    <property type="match status" value="1"/>
</dbReference>
<dbReference type="STRING" id="1220162.K1W6D8"/>
<evidence type="ECO:0000313" key="8">
    <source>
        <dbReference type="EMBL" id="EKC97348.1"/>
    </source>
</evidence>
<dbReference type="Pfam" id="PF12783">
    <property type="entry name" value="Sec7-like_HUS"/>
    <property type="match status" value="1"/>
</dbReference>
<evidence type="ECO:0000256" key="1">
    <source>
        <dbReference type="ARBA" id="ARBA00022448"/>
    </source>
</evidence>
<dbReference type="Pfam" id="PF09324">
    <property type="entry name" value="Sec7-like_HDS"/>
    <property type="match status" value="1"/>
</dbReference>
<comment type="caution">
    <text evidence="8">The sequence shown here is derived from an EMBL/GenBank/DDBJ whole genome shotgun (WGS) entry which is preliminary data.</text>
</comment>
<feature type="compositionally biased region" description="Polar residues" evidence="6">
    <location>
        <begin position="146"/>
        <end position="160"/>
    </location>
</feature>
<sequence length="1946" mass="216053">MAEQNIDSTPPPQEDTSVDAVSASEPPTDHADNKILPIEPEAETETDDLAETEEIPLDDPPPPPPPKNDSSEAELEHDAEPAAQSELPVSESVSAPVADDVPPPPPLIVSEPDDGLHSVALTPVQEQEPTNGETEGEEAKGDVLAQSETVDTPAEPSTPTVPSAQSPSEVPSPSPVPRTSSTPRMSAPGSRPPSAMLRTAQHHSRRSSTSTTISLTQHPGGHAPQLSSILITPPLKVLVNSKEARKSASFKAAAERALQLCEGGADGGNAAFMHPREIFEPLRLAISNPQTTSVPILVTSLDLLAKLISHSFFSEPNGPPPGMSPLPDLITHTITLAYTENTPPQVALQVVKALMAIVLSTDPGMLVHQSSLLKAVRTVYNVFLLSNDTNNQVIAQGGLTQMVHHIFSRVQRPEDKRKTMNGGQTPQPDSAPGTPSPNDMADAEERAGDNAEGQAQDNALTLESFSQPNPNDEVTVAPARLGDDLRSRDGTQAQLPSQTISIQVPNGDALDIPEGDGDVPNEGTDDQGRPIPTQELFVKDAFLVFRALCKLSMKSLVTEAELDLRSHAMRSKLLSLHLVLTILRSHADMFYDPSITIPSNTSAEQTPFLQATKQYLCVRTVDRDLLVHPEVDARPSQGKLVGTANRADLQKEIEVLMNEIFIPILEMRHSTIRQKSLILGVFIRLCQDPQALVEIYLNYDCDRSAPENIYEKLMNIVSKIGQTHFAPPTKEELQAGSSKHASGSHGPSIPPSLSTSALAQESPQYAGLSPEIKLRRQSLECLVAALKSLVAWSSTPKQHGDENLARQSVDDDRRNSTSELSTTPTRDGSRRSMSGYPSQSVTPDIPIGDDDVNKLESEKMRKTMLQDGIKKFNFRPKRGIEFLVQNGFIPSHSSHDIAHFLLANDGLSKAVIGEYLGEGEEENIATMHAFVDMQDFASSRFTDALRAYLQTFRLPGEAQKIDRFMLKFAERYLHQNPDTVFANADAAYILAFSVIMLNTDQHNKNLKTKRMTKEDFVKNNRGINNGEDLPEELLGEIYEEIQTNEIKMKDEAEAAISGPAGLATVGRDLQREAFLAQSENMANKTEAMLKSMARSQRRGRIGADHFYSASRIEHVRFMFEVAWMPFLAGLSAQLQETEDMEVVEQCLEGLRSAIRIGCVFDMELERNAFVGTLAKFTFLNNIIEMKPKNMEAIKTLLDIAVTDGNNLKGSWKDVLTCVSQLERMQLISSGMDVPDLNRRASTASKKSTNSKKDKKRPAEELAEESRSSQVTVAADKVFSLSQNLSGSAIVDFVRALSEVSWEEIQASSLTPRPRMFSLQKLVEISYYNMGRIRLEWSNIWNILGEHFNQVCCHNNPNVSFFALDALRQLAMNFLQKEELTHFQFQKDFLRPFEYTMVHNVNTDAREMVLQCLQQMLQARVQNLRSGWRTMFSVFSAASRVMTERVANYAFELVTLVYREHFALVARYGAFADLAACLTDFCKVTKFQKISLQAIEMLKGLVPKIVEIPDVIPVAGSELTNGKAKSQNPQDDPMLRYWLPVLNAFYDIIMTGEDLENFSIEFWNTICQQTLFPIFGVLSNSNLVKFKSAEDMSVWLSTTLISALRDLIDLYTYYFETLQVYLDGVLDILIACICQENDTLARIGASCFQQLLESNVTKLSAENWEIIVTAFVQLFRTTTAYHLFDPSLSTDRKPPADYVDDDQPFNKFVAPAPLEPVQNDPPALGEITYGEQRRIFKTIIVKCVLQLLLIETTHELLQNEGVYNTIPAEHLLRFMGVLDDSWRFARKFNANKDLRVKLWKVGFMKQLPNLLKQESSSAATLITALLRMYRDPREAHISVRGGVLDRLVPLGQEVTRDFIAIDAASQPRNIAAWSPVVSDIVRGVADFDDNAFDEHVHTFYPLVADLLLRDVQPEMRLAVRDFFLRAGQRRGIVPQEEAVPEPAVAKE</sequence>
<feature type="region of interest" description="Disordered" evidence="6">
    <location>
        <begin position="411"/>
        <end position="453"/>
    </location>
</feature>
<comment type="subcellular location">
    <subcellularLocation>
        <location evidence="5">Cytoplasmic vesicle</location>
        <location evidence="5">COPI-coated vesicle membrane</location>
    </subcellularLocation>
</comment>
<feature type="compositionally biased region" description="Basic and acidic residues" evidence="6">
    <location>
        <begin position="1256"/>
        <end position="1266"/>
    </location>
</feature>
<feature type="compositionally biased region" description="Polar residues" evidence="6">
    <location>
        <begin position="124"/>
        <end position="133"/>
    </location>
</feature>
<feature type="domain" description="SEC7" evidence="7">
    <location>
        <begin position="854"/>
        <end position="1044"/>
    </location>
</feature>
<dbReference type="OrthoDB" id="18431at2759"/>
<dbReference type="Proteomes" id="UP000006757">
    <property type="component" value="Unassembled WGS sequence"/>
</dbReference>
<dbReference type="CDD" id="cd00171">
    <property type="entry name" value="Sec7"/>
    <property type="match status" value="1"/>
</dbReference>
<dbReference type="Gene3D" id="1.10.1000.11">
    <property type="entry name" value="Arf Nucleotide-binding Site Opener,domain 2"/>
    <property type="match status" value="1"/>
</dbReference>
<dbReference type="InterPro" id="IPR035999">
    <property type="entry name" value="Sec7_dom_sf"/>
</dbReference>
<evidence type="ECO:0000256" key="2">
    <source>
        <dbReference type="ARBA" id="ARBA00022490"/>
    </source>
</evidence>
<dbReference type="InterPro" id="IPR016024">
    <property type="entry name" value="ARM-type_fold"/>
</dbReference>
<dbReference type="OMA" id="EVMCAYI"/>
<dbReference type="InterPro" id="IPR000904">
    <property type="entry name" value="Sec7_dom"/>
</dbReference>
<dbReference type="Pfam" id="PF20252">
    <property type="entry name" value="BIG2_C"/>
    <property type="match status" value="1"/>
</dbReference>
<proteinExistence type="predicted"/>
<evidence type="ECO:0000256" key="6">
    <source>
        <dbReference type="SAM" id="MobiDB-lite"/>
    </source>
</evidence>
<feature type="compositionally biased region" description="Low complexity" evidence="6">
    <location>
        <begin position="207"/>
        <end position="218"/>
    </location>
</feature>
<dbReference type="InParanoid" id="K1W6D8"/>
<gene>
    <name evidence="8" type="ORF">A1Q2_08271</name>
</gene>
<feature type="compositionally biased region" description="Polar residues" evidence="6">
    <location>
        <begin position="817"/>
        <end position="842"/>
    </location>
</feature>
<dbReference type="HOGENOM" id="CLU_000691_1_1_1"/>
<dbReference type="GO" id="GO:0015031">
    <property type="term" value="P:protein transport"/>
    <property type="evidence" value="ECO:0007669"/>
    <property type="project" value="UniProtKB-KW"/>
</dbReference>
<dbReference type="PANTHER" id="PTHR10663">
    <property type="entry name" value="GUANYL-NUCLEOTIDE EXCHANGE FACTOR"/>
    <property type="match status" value="1"/>
</dbReference>
<dbReference type="PANTHER" id="PTHR10663:SF375">
    <property type="entry name" value="LD29171P"/>
    <property type="match status" value="1"/>
</dbReference>
<dbReference type="InterPro" id="IPR023394">
    <property type="entry name" value="Sec7_C_sf"/>
</dbReference>
<evidence type="ECO:0000256" key="3">
    <source>
        <dbReference type="ARBA" id="ARBA00022927"/>
    </source>
</evidence>
<dbReference type="InterPro" id="IPR015403">
    <property type="entry name" value="Mon2/Sec7/BIG1-like_HDS"/>
</dbReference>
<dbReference type="SUPFAM" id="SSF48425">
    <property type="entry name" value="Sec7 domain"/>
    <property type="match status" value="1"/>
</dbReference>
<feature type="compositionally biased region" description="Low complexity" evidence="6">
    <location>
        <begin position="735"/>
        <end position="747"/>
    </location>
</feature>
<dbReference type="GO" id="GO:0030663">
    <property type="term" value="C:COPI-coated vesicle membrane"/>
    <property type="evidence" value="ECO:0007669"/>
    <property type="project" value="UniProtKB-SubCell"/>
</dbReference>
<protein>
    <submittedName>
        <fullName evidence="8">Protein transport protein</fullName>
    </submittedName>
</protein>
<evidence type="ECO:0000259" key="7">
    <source>
        <dbReference type="PROSITE" id="PS50190"/>
    </source>
</evidence>
<name>K1W6D8_TRIAC</name>
<feature type="region of interest" description="Disordered" evidence="6">
    <location>
        <begin position="1234"/>
        <end position="1266"/>
    </location>
</feature>
<dbReference type="Pfam" id="PF01369">
    <property type="entry name" value="Sec7"/>
    <property type="match status" value="1"/>
</dbReference>
<dbReference type="FunFam" id="1.10.220.20:FF:000002">
    <property type="entry name" value="Brefeldin A-inhibited guanine nucleotide-exchange protein 1"/>
    <property type="match status" value="1"/>
</dbReference>
<feature type="region of interest" description="Disordered" evidence="6">
    <location>
        <begin position="1"/>
        <end position="227"/>
    </location>
</feature>
<dbReference type="Gene3D" id="1.10.220.20">
    <property type="match status" value="1"/>
</dbReference>
<organism evidence="8 9">
    <name type="scientific">Trichosporon asahii var. asahii (strain CBS 8904)</name>
    <name type="common">Yeast</name>
    <dbReference type="NCBI Taxonomy" id="1220162"/>
    <lineage>
        <taxon>Eukaryota</taxon>
        <taxon>Fungi</taxon>
        <taxon>Dikarya</taxon>
        <taxon>Basidiomycota</taxon>
        <taxon>Agaricomycotina</taxon>
        <taxon>Tremellomycetes</taxon>
        <taxon>Trichosporonales</taxon>
        <taxon>Trichosporonaceae</taxon>
        <taxon>Trichosporon</taxon>
    </lineage>
</organism>
<keyword evidence="4" id="KW-0472">Membrane</keyword>
<dbReference type="InterPro" id="IPR032691">
    <property type="entry name" value="Mon2/Sec7/BIG1-like_HUS"/>
</dbReference>
<keyword evidence="9" id="KW-1185">Reference proteome</keyword>
<feature type="compositionally biased region" description="Acidic residues" evidence="6">
    <location>
        <begin position="40"/>
        <end position="57"/>
    </location>
</feature>
<evidence type="ECO:0000256" key="5">
    <source>
        <dbReference type="ARBA" id="ARBA00060451"/>
    </source>
</evidence>
<accession>K1W6D8</accession>
<dbReference type="InterPro" id="IPR032629">
    <property type="entry name" value="DCB_dom"/>
</dbReference>
<evidence type="ECO:0000256" key="4">
    <source>
        <dbReference type="ARBA" id="ARBA00023136"/>
    </source>
</evidence>
<feature type="region of interest" description="Disordered" evidence="6">
    <location>
        <begin position="795"/>
        <end position="851"/>
    </location>
</feature>
<keyword evidence="2" id="KW-0963">Cytoplasm</keyword>
<evidence type="ECO:0000313" key="9">
    <source>
        <dbReference type="Proteomes" id="UP000006757"/>
    </source>
</evidence>
<reference evidence="8 9" key="1">
    <citation type="journal article" date="2012" name="Eukaryot. Cell">
        <title>Genome sequence of the Trichosporon asahii environmental strain CBS 8904.</title>
        <authorList>
            <person name="Yang R.Y."/>
            <person name="Li H.T."/>
            <person name="Zhu H."/>
            <person name="Zhou G.P."/>
            <person name="Wang M."/>
            <person name="Wang L."/>
        </authorList>
    </citation>
    <scope>NUCLEOTIDE SEQUENCE [LARGE SCALE GENOMIC DNA]</scope>
    <source>
        <strain evidence="8 9">CBS 8904</strain>
    </source>
</reference>
<dbReference type="GO" id="GO:0005085">
    <property type="term" value="F:guanyl-nucleotide exchange factor activity"/>
    <property type="evidence" value="ECO:0007669"/>
    <property type="project" value="InterPro"/>
</dbReference>